<evidence type="ECO:0000313" key="1">
    <source>
        <dbReference type="EMBL" id="MBC6681329.1"/>
    </source>
</evidence>
<comment type="caution">
    <text evidence="1">The sequence shown here is derived from an EMBL/GenBank/DDBJ whole genome shotgun (WGS) entry which is preliminary data.</text>
</comment>
<proteinExistence type="predicted"/>
<gene>
    <name evidence="1" type="ORF">H9L42_16080</name>
</gene>
<name>A0A923STD8_9FIRM</name>
<dbReference type="Gene3D" id="3.30.160.250">
    <property type="match status" value="1"/>
</dbReference>
<dbReference type="EMBL" id="JACRYT010000033">
    <property type="protein sequence ID" value="MBC6681329.1"/>
    <property type="molecule type" value="Genomic_DNA"/>
</dbReference>
<protein>
    <submittedName>
        <fullName evidence="1">HicB family protein</fullName>
    </submittedName>
</protein>
<sequence>MKVTYPVIFTDVGTNILIEVPDLNILTEANEEGEEKASFADAIMMARDAIGLSCISAEDSHKPIKTASDLHDIDVSKGTFAEDGEGIISLVDVDLDVYRRRVDNKTVRRNVTLPNWLNQEAEAANLNVSRVLQDALMQKLNVSR</sequence>
<keyword evidence="2" id="KW-1185">Reference proteome</keyword>
<accession>A0A923STD8</accession>
<dbReference type="Proteomes" id="UP000602647">
    <property type="component" value="Unassembled WGS sequence"/>
</dbReference>
<dbReference type="AlphaFoldDB" id="A0A923STD8"/>
<reference evidence="1" key="1">
    <citation type="submission" date="2020-08" db="EMBL/GenBank/DDBJ databases">
        <title>Genome public.</title>
        <authorList>
            <person name="Liu C."/>
            <person name="Sun Q."/>
        </authorList>
    </citation>
    <scope>NUCLEOTIDE SEQUENCE</scope>
    <source>
        <strain evidence="1">BX12</strain>
    </source>
</reference>
<dbReference type="RefSeq" id="WP_187304424.1">
    <property type="nucleotide sequence ID" value="NZ_JACRYT010000033.1"/>
</dbReference>
<organism evidence="1 2">
    <name type="scientific">Zhenpiania hominis</name>
    <dbReference type="NCBI Taxonomy" id="2763644"/>
    <lineage>
        <taxon>Bacteria</taxon>
        <taxon>Bacillati</taxon>
        <taxon>Bacillota</taxon>
        <taxon>Clostridia</taxon>
        <taxon>Peptostreptococcales</taxon>
        <taxon>Anaerovoracaceae</taxon>
        <taxon>Zhenpiania</taxon>
    </lineage>
</organism>
<evidence type="ECO:0000313" key="2">
    <source>
        <dbReference type="Proteomes" id="UP000602647"/>
    </source>
</evidence>